<dbReference type="EMBL" id="JH126404">
    <property type="protein sequence ID" value="EGX89281.1"/>
    <property type="molecule type" value="Genomic_DNA"/>
</dbReference>
<feature type="region of interest" description="Disordered" evidence="1">
    <location>
        <begin position="25"/>
        <end position="50"/>
    </location>
</feature>
<dbReference type="KEGG" id="cmt:CCM_07533"/>
<gene>
    <name evidence="2" type="ORF">CCM_07533</name>
</gene>
<reference evidence="2 3" key="1">
    <citation type="journal article" date="2011" name="Genome Biol.">
        <title>Genome sequence of the insect pathogenic fungus Cordyceps militaris, a valued traditional Chinese medicine.</title>
        <authorList>
            <person name="Zheng P."/>
            <person name="Xia Y."/>
            <person name="Xiao G."/>
            <person name="Xiong C."/>
            <person name="Hu X."/>
            <person name="Zhang S."/>
            <person name="Zheng H."/>
            <person name="Huang Y."/>
            <person name="Zhou Y."/>
            <person name="Wang S."/>
            <person name="Zhao G.P."/>
            <person name="Liu X."/>
            <person name="St Leger R.J."/>
            <person name="Wang C."/>
        </authorList>
    </citation>
    <scope>NUCLEOTIDE SEQUENCE [LARGE SCALE GENOMIC DNA]</scope>
    <source>
        <strain evidence="2 3">CM01</strain>
    </source>
</reference>
<accession>G3JQ30</accession>
<dbReference type="Proteomes" id="UP000001610">
    <property type="component" value="Unassembled WGS sequence"/>
</dbReference>
<dbReference type="AlphaFoldDB" id="G3JQ30"/>
<name>G3JQ30_CORMM</name>
<dbReference type="GeneID" id="18169544"/>
<dbReference type="VEuPathDB" id="FungiDB:CCM_07533"/>
<dbReference type="InParanoid" id="G3JQ30"/>
<sequence length="95" mass="10030">MSRRVILRIRNLYSARIIRTSRTKQVGGGLGAPCYRKTTPSKSGESKGISTLAEDVSKLESKKDNASGNFQGGQGVTALVLTPGTLASRRPGLPG</sequence>
<dbReference type="RefSeq" id="XP_006672737.1">
    <property type="nucleotide sequence ID" value="XM_006672674.1"/>
</dbReference>
<evidence type="ECO:0000313" key="3">
    <source>
        <dbReference type="Proteomes" id="UP000001610"/>
    </source>
</evidence>
<keyword evidence="3" id="KW-1185">Reference proteome</keyword>
<evidence type="ECO:0000313" key="2">
    <source>
        <dbReference type="EMBL" id="EGX89281.1"/>
    </source>
</evidence>
<dbReference type="HOGENOM" id="CLU_2372730_0_0_1"/>
<organism evidence="2 3">
    <name type="scientific">Cordyceps militaris (strain CM01)</name>
    <name type="common">Caterpillar fungus</name>
    <dbReference type="NCBI Taxonomy" id="983644"/>
    <lineage>
        <taxon>Eukaryota</taxon>
        <taxon>Fungi</taxon>
        <taxon>Dikarya</taxon>
        <taxon>Ascomycota</taxon>
        <taxon>Pezizomycotina</taxon>
        <taxon>Sordariomycetes</taxon>
        <taxon>Hypocreomycetidae</taxon>
        <taxon>Hypocreales</taxon>
        <taxon>Cordycipitaceae</taxon>
        <taxon>Cordyceps</taxon>
    </lineage>
</organism>
<protein>
    <submittedName>
        <fullName evidence="2">Uncharacterized protein</fullName>
    </submittedName>
</protein>
<proteinExistence type="predicted"/>
<evidence type="ECO:0000256" key="1">
    <source>
        <dbReference type="SAM" id="MobiDB-lite"/>
    </source>
</evidence>